<keyword evidence="7" id="KW-0224">Dipeptidase</keyword>
<evidence type="ECO:0000256" key="6">
    <source>
        <dbReference type="ARBA" id="ARBA00022833"/>
    </source>
</evidence>
<dbReference type="Proteomes" id="UP000697472">
    <property type="component" value="Unassembled WGS sequence"/>
</dbReference>
<dbReference type="InterPro" id="IPR002933">
    <property type="entry name" value="Peptidase_M20"/>
</dbReference>
<accession>A0ABS2PS99</accession>
<dbReference type="PANTHER" id="PTHR43808">
    <property type="entry name" value="ACETYLORNITHINE DEACETYLASE"/>
    <property type="match status" value="1"/>
</dbReference>
<evidence type="ECO:0000256" key="2">
    <source>
        <dbReference type="ARBA" id="ARBA00006247"/>
    </source>
</evidence>
<keyword evidence="10" id="KW-1185">Reference proteome</keyword>
<dbReference type="SUPFAM" id="SSF53187">
    <property type="entry name" value="Zn-dependent exopeptidases"/>
    <property type="match status" value="1"/>
</dbReference>
<organism evidence="9 10">
    <name type="scientific">Streptococcus loxodontisalivarius</name>
    <dbReference type="NCBI Taxonomy" id="1349415"/>
    <lineage>
        <taxon>Bacteria</taxon>
        <taxon>Bacillati</taxon>
        <taxon>Bacillota</taxon>
        <taxon>Bacilli</taxon>
        <taxon>Lactobacillales</taxon>
        <taxon>Streptococcaceae</taxon>
        <taxon>Streptococcus</taxon>
    </lineage>
</organism>
<dbReference type="GO" id="GO:0009014">
    <property type="term" value="F:succinyl-diaminopimelate desuccinylase activity"/>
    <property type="evidence" value="ECO:0007669"/>
    <property type="project" value="UniProtKB-EC"/>
</dbReference>
<dbReference type="RefSeq" id="WP_205009752.1">
    <property type="nucleotide sequence ID" value="NZ_JAFBEH010000022.1"/>
</dbReference>
<dbReference type="InterPro" id="IPR050072">
    <property type="entry name" value="Peptidase_M20A"/>
</dbReference>
<evidence type="ECO:0000256" key="1">
    <source>
        <dbReference type="ARBA" id="ARBA00001947"/>
    </source>
</evidence>
<evidence type="ECO:0000256" key="5">
    <source>
        <dbReference type="ARBA" id="ARBA00022801"/>
    </source>
</evidence>
<evidence type="ECO:0000313" key="10">
    <source>
        <dbReference type="Proteomes" id="UP000697472"/>
    </source>
</evidence>
<keyword evidence="3" id="KW-0645">Protease</keyword>
<dbReference type="PANTHER" id="PTHR43808:SF31">
    <property type="entry name" value="N-ACETYL-L-CITRULLINE DEACETYLASE"/>
    <property type="match status" value="1"/>
</dbReference>
<comment type="caution">
    <text evidence="9">The sequence shown here is derived from an EMBL/GenBank/DDBJ whole genome shotgun (WGS) entry which is preliminary data.</text>
</comment>
<dbReference type="Gene3D" id="3.30.70.360">
    <property type="match status" value="2"/>
</dbReference>
<comment type="cofactor">
    <cofactor evidence="1">
        <name>Zn(2+)</name>
        <dbReference type="ChEBI" id="CHEBI:29105"/>
    </cofactor>
</comment>
<proteinExistence type="inferred from homology"/>
<dbReference type="Pfam" id="PF01546">
    <property type="entry name" value="Peptidase_M20"/>
    <property type="match status" value="1"/>
</dbReference>
<protein>
    <submittedName>
        <fullName evidence="9">Succinyl-diaminopimelate desuccinylase</fullName>
        <ecNumber evidence="9">3.5.1.18</ecNumber>
    </submittedName>
</protein>
<evidence type="ECO:0000256" key="8">
    <source>
        <dbReference type="ARBA" id="ARBA00023049"/>
    </source>
</evidence>
<dbReference type="EMBL" id="JAFBEH010000022">
    <property type="protein sequence ID" value="MBM7642918.1"/>
    <property type="molecule type" value="Genomic_DNA"/>
</dbReference>
<gene>
    <name evidence="9" type="ORF">JOC28_001218</name>
</gene>
<dbReference type="InterPro" id="IPR001261">
    <property type="entry name" value="ArgE/DapE_CS"/>
</dbReference>
<keyword evidence="4" id="KW-0479">Metal-binding</keyword>
<comment type="similarity">
    <text evidence="2">Belongs to the peptidase M20A family.</text>
</comment>
<keyword evidence="5 9" id="KW-0378">Hydrolase</keyword>
<keyword evidence="8" id="KW-0482">Metalloprotease</keyword>
<sequence length="466" mass="52138">MNDWKAIIDHYKEQFLNDLDGLLRIPSVKDPKTASPNQPFGSAIDQALNYMLSLGERDGFRSYNCHGYAGHLEIGQGESSIGILSHLDVVPADPDQWDSDPFTSLIKDGKLYARGSLDDKGPSLMAYYAVKILNDLGVEWKKRLRLIYGTDEENGWEGVDHYFKEQDMPDFGLVPDGIFPMIYAEKGSANLLFKKQTSPSQQLIHFEAGSAFNQVPDRASAQLKGTDQLAQSFQDFLTTQKLKGQVSFENDIYELTLIGQAAHAANPAAGLNAASLLSQFLIQEHLDQEASQFLAFLDRYFIFSPDADKLGLVFQDQDLGNNSLNLALLSYHQGQIEIGVNFRYPASFSFETASKRFQEIAEQEAFDFEIISHQKASQTDLDLEETQLLLDIYREKTGDLTPPLAIGGITYGRLFKKGLTFGPAFLNKPATLHQPNEYILLDDLFLALEIYLEGLYRLATVEGSEK</sequence>
<dbReference type="EC" id="3.5.1.18" evidence="9"/>
<evidence type="ECO:0000256" key="4">
    <source>
        <dbReference type="ARBA" id="ARBA00022723"/>
    </source>
</evidence>
<dbReference type="SUPFAM" id="SSF55031">
    <property type="entry name" value="Bacterial exopeptidase dimerisation domain"/>
    <property type="match status" value="1"/>
</dbReference>
<dbReference type="InterPro" id="IPR010964">
    <property type="entry name" value="M20A_pepV-rel"/>
</dbReference>
<dbReference type="InterPro" id="IPR036264">
    <property type="entry name" value="Bact_exopeptidase_dim_dom"/>
</dbReference>
<evidence type="ECO:0000313" key="9">
    <source>
        <dbReference type="EMBL" id="MBM7642918.1"/>
    </source>
</evidence>
<dbReference type="NCBIfam" id="NF005591">
    <property type="entry name" value="PRK07318.1"/>
    <property type="match status" value="1"/>
</dbReference>
<evidence type="ECO:0000256" key="3">
    <source>
        <dbReference type="ARBA" id="ARBA00022670"/>
    </source>
</evidence>
<evidence type="ECO:0000256" key="7">
    <source>
        <dbReference type="ARBA" id="ARBA00022997"/>
    </source>
</evidence>
<dbReference type="NCBIfam" id="TIGR01887">
    <property type="entry name" value="dipeptidaselike"/>
    <property type="match status" value="1"/>
</dbReference>
<dbReference type="Gene3D" id="3.40.630.10">
    <property type="entry name" value="Zn peptidases"/>
    <property type="match status" value="1"/>
</dbReference>
<keyword evidence="6" id="KW-0862">Zinc</keyword>
<dbReference type="PROSITE" id="PS00758">
    <property type="entry name" value="ARGE_DAPE_CPG2_1"/>
    <property type="match status" value="1"/>
</dbReference>
<name>A0ABS2PS99_9STRE</name>
<reference evidence="9 10" key="1">
    <citation type="submission" date="2021-01" db="EMBL/GenBank/DDBJ databases">
        <title>Genomic Encyclopedia of Type Strains, Phase IV (KMG-IV): sequencing the most valuable type-strain genomes for metagenomic binning, comparative biology and taxonomic classification.</title>
        <authorList>
            <person name="Goeker M."/>
        </authorList>
    </citation>
    <scope>NUCLEOTIDE SEQUENCE [LARGE SCALE GENOMIC DNA]</scope>
    <source>
        <strain evidence="9 10">DSM 27382</strain>
    </source>
</reference>